<comment type="caution">
    <text evidence="2">The sequence shown here is derived from an EMBL/GenBank/DDBJ whole genome shotgun (WGS) entry which is preliminary data.</text>
</comment>
<dbReference type="EMBL" id="JAJNDB010000005">
    <property type="protein sequence ID" value="MCD2196231.1"/>
    <property type="molecule type" value="Genomic_DNA"/>
</dbReference>
<evidence type="ECO:0000313" key="2">
    <source>
        <dbReference type="EMBL" id="MCD2196231.1"/>
    </source>
</evidence>
<keyword evidence="2" id="KW-0378">Hydrolase</keyword>
<dbReference type="GO" id="GO:0004519">
    <property type="term" value="F:endonuclease activity"/>
    <property type="evidence" value="ECO:0007669"/>
    <property type="project" value="UniProtKB-KW"/>
</dbReference>
<accession>A0ABS8PD93</accession>
<dbReference type="Gene3D" id="3.60.10.10">
    <property type="entry name" value="Endonuclease/exonuclease/phosphatase"/>
    <property type="match status" value="1"/>
</dbReference>
<organism evidence="2 3">
    <name type="scientific">Actinomycetospora endophytica</name>
    <dbReference type="NCBI Taxonomy" id="2291215"/>
    <lineage>
        <taxon>Bacteria</taxon>
        <taxon>Bacillati</taxon>
        <taxon>Actinomycetota</taxon>
        <taxon>Actinomycetes</taxon>
        <taxon>Pseudonocardiales</taxon>
        <taxon>Pseudonocardiaceae</taxon>
        <taxon>Actinomycetospora</taxon>
    </lineage>
</organism>
<evidence type="ECO:0000313" key="3">
    <source>
        <dbReference type="Proteomes" id="UP001199469"/>
    </source>
</evidence>
<feature type="domain" description="Endonuclease/exonuclease/phosphatase" evidence="1">
    <location>
        <begin position="104"/>
        <end position="311"/>
    </location>
</feature>
<protein>
    <submittedName>
        <fullName evidence="2">Endonuclease/exonuclease/phosphatase family protein</fullName>
    </submittedName>
</protein>
<dbReference type="Proteomes" id="UP001199469">
    <property type="component" value="Unassembled WGS sequence"/>
</dbReference>
<evidence type="ECO:0000259" key="1">
    <source>
        <dbReference type="Pfam" id="PF03372"/>
    </source>
</evidence>
<sequence>MRAGLVRAGATVFSTAGAVAVLLPEALGLDRRPPWPIVTAFRPRLAVGTGVLGLAVGARPGPWRPAAVGVSTVAAAALGLSAWRHRRRPEPAPVGSEPLSVLGANVWLGRADPAALGATIAAERPDVVVLPEAGDPFRKRLLDDLEGYRAWSCAPGRRAVEATGADDGPCLTLLTAERLGEVDVTVGSTDTRSGWVVVSGGGLGPVRVLGVHPAVLLPDTTPDWARELALLRPWLADPARPTIVVGDLNATLEHGPLHDALGPARPVTRRVAATWPSRWRRAFGVTIDHVLVTGPVRARSVEVLDVPGSDHRAVLARFMW</sequence>
<gene>
    <name evidence="2" type="ORF">LQ327_22920</name>
</gene>
<dbReference type="SUPFAM" id="SSF56219">
    <property type="entry name" value="DNase I-like"/>
    <property type="match status" value="1"/>
</dbReference>
<proteinExistence type="predicted"/>
<dbReference type="Pfam" id="PF03372">
    <property type="entry name" value="Exo_endo_phos"/>
    <property type="match status" value="1"/>
</dbReference>
<reference evidence="2 3" key="1">
    <citation type="submission" date="2021-11" db="EMBL/GenBank/DDBJ databases">
        <title>Draft genome sequence of Actinomycetospora sp. SF1 isolated from the rhizosphere soil.</title>
        <authorList>
            <person name="Duangmal K."/>
            <person name="Chantavorakit T."/>
        </authorList>
    </citation>
    <scope>NUCLEOTIDE SEQUENCE [LARGE SCALE GENOMIC DNA]</scope>
    <source>
        <strain evidence="2 3">TBRC 5722</strain>
    </source>
</reference>
<dbReference type="RefSeq" id="WP_230738084.1">
    <property type="nucleotide sequence ID" value="NZ_JAJNDB010000005.1"/>
</dbReference>
<dbReference type="InterPro" id="IPR036691">
    <property type="entry name" value="Endo/exonu/phosph_ase_sf"/>
</dbReference>
<dbReference type="InterPro" id="IPR005135">
    <property type="entry name" value="Endo/exonuclease/phosphatase"/>
</dbReference>
<name>A0ABS8PD93_9PSEU</name>
<keyword evidence="2" id="KW-0255">Endonuclease</keyword>
<keyword evidence="3" id="KW-1185">Reference proteome</keyword>
<keyword evidence="2" id="KW-0540">Nuclease</keyword>